<name>A0A392RV87_9FABA</name>
<protein>
    <submittedName>
        <fullName evidence="2">Uncharacterized protein</fullName>
    </submittedName>
</protein>
<evidence type="ECO:0000313" key="2">
    <source>
        <dbReference type="EMBL" id="MCI40533.1"/>
    </source>
</evidence>
<dbReference type="EMBL" id="LXQA010280925">
    <property type="protein sequence ID" value="MCI40533.1"/>
    <property type="molecule type" value="Genomic_DNA"/>
</dbReference>
<keyword evidence="3" id="KW-1185">Reference proteome</keyword>
<dbReference type="AlphaFoldDB" id="A0A392RV87"/>
<reference evidence="2 3" key="1">
    <citation type="journal article" date="2018" name="Front. Plant Sci.">
        <title>Red Clover (Trifolium pratense) and Zigzag Clover (T. medium) - A Picture of Genomic Similarities and Differences.</title>
        <authorList>
            <person name="Dluhosova J."/>
            <person name="Istvanek J."/>
            <person name="Nedelnik J."/>
            <person name="Repkova J."/>
        </authorList>
    </citation>
    <scope>NUCLEOTIDE SEQUENCE [LARGE SCALE GENOMIC DNA]</scope>
    <source>
        <strain evidence="3">cv. 10/8</strain>
        <tissue evidence="2">Leaf</tissue>
    </source>
</reference>
<evidence type="ECO:0000313" key="3">
    <source>
        <dbReference type="Proteomes" id="UP000265520"/>
    </source>
</evidence>
<feature type="region of interest" description="Disordered" evidence="1">
    <location>
        <begin position="1"/>
        <end position="28"/>
    </location>
</feature>
<accession>A0A392RV87</accession>
<dbReference type="Proteomes" id="UP000265520">
    <property type="component" value="Unassembled WGS sequence"/>
</dbReference>
<evidence type="ECO:0000256" key="1">
    <source>
        <dbReference type="SAM" id="MobiDB-lite"/>
    </source>
</evidence>
<organism evidence="2 3">
    <name type="scientific">Trifolium medium</name>
    <dbReference type="NCBI Taxonomy" id="97028"/>
    <lineage>
        <taxon>Eukaryota</taxon>
        <taxon>Viridiplantae</taxon>
        <taxon>Streptophyta</taxon>
        <taxon>Embryophyta</taxon>
        <taxon>Tracheophyta</taxon>
        <taxon>Spermatophyta</taxon>
        <taxon>Magnoliopsida</taxon>
        <taxon>eudicotyledons</taxon>
        <taxon>Gunneridae</taxon>
        <taxon>Pentapetalae</taxon>
        <taxon>rosids</taxon>
        <taxon>fabids</taxon>
        <taxon>Fabales</taxon>
        <taxon>Fabaceae</taxon>
        <taxon>Papilionoideae</taxon>
        <taxon>50 kb inversion clade</taxon>
        <taxon>NPAAA clade</taxon>
        <taxon>Hologalegina</taxon>
        <taxon>IRL clade</taxon>
        <taxon>Trifolieae</taxon>
        <taxon>Trifolium</taxon>
    </lineage>
</organism>
<feature type="compositionally biased region" description="Low complexity" evidence="1">
    <location>
        <begin position="10"/>
        <end position="26"/>
    </location>
</feature>
<comment type="caution">
    <text evidence="2">The sequence shown here is derived from an EMBL/GenBank/DDBJ whole genome shotgun (WGS) entry which is preliminary data.</text>
</comment>
<proteinExistence type="predicted"/>
<sequence>MVQESRLEVESFSSGTRSRESTSTSSYPVKDREWRDILAPKWYVYEDFVCYALAESKDNQTW</sequence>